<name>A0A916WCN2_9HYPH</name>
<dbReference type="PANTHER" id="PTHR47245">
    <property type="entry name" value="PEPTIDYLPROLYL ISOMERASE"/>
    <property type="match status" value="1"/>
</dbReference>
<proteinExistence type="inferred from homology"/>
<sequence>MASIRIDRRAHAAPVKRTHVPLSVEPLTSPPMVTVNGVTIAQEAIAREMQNHPADDPTIAWADAARALAVRELLLQEARRLDVMATPEEREGRSETEEEALIRGLLERELAVPQADEASCRRYFEKNRPRFKSPDLFEAAHILFSADRQDEAAFAKALRSAQAALEMLALHPERFADLAREFSACSSSGNGGHLGQFTRAQVSPEFASALDGLTPGEIAPEPVETRYGVHIIRLDRRIGGDDLPFEAVRERIAAFLVQSVWHRAAAQYISLLAGRAMISGIDLNSAGTPLVQ</sequence>
<dbReference type="AlphaFoldDB" id="A0A916WCN2"/>
<keyword evidence="8 10" id="KW-0413">Isomerase</keyword>
<gene>
    <name evidence="10" type="ORF">GCM10011491_12950</name>
</gene>
<protein>
    <recommendedName>
        <fullName evidence="4">Parvulin-like PPIase</fullName>
        <ecNumber evidence="3">5.2.1.8</ecNumber>
    </recommendedName>
    <alternativeName>
        <fullName evidence="6">Peptidyl-prolyl cis-trans isomerase plp</fullName>
    </alternativeName>
    <alternativeName>
        <fullName evidence="7">Rotamase plp</fullName>
    </alternativeName>
</protein>
<keyword evidence="5 8" id="KW-0697">Rotamase</keyword>
<dbReference type="InterPro" id="IPR000297">
    <property type="entry name" value="PPIase_PpiC"/>
</dbReference>
<evidence type="ECO:0000256" key="3">
    <source>
        <dbReference type="ARBA" id="ARBA00013194"/>
    </source>
</evidence>
<organism evidence="10 11">
    <name type="scientific">Brucella endophytica</name>
    <dbReference type="NCBI Taxonomy" id="1963359"/>
    <lineage>
        <taxon>Bacteria</taxon>
        <taxon>Pseudomonadati</taxon>
        <taxon>Pseudomonadota</taxon>
        <taxon>Alphaproteobacteria</taxon>
        <taxon>Hyphomicrobiales</taxon>
        <taxon>Brucellaceae</taxon>
        <taxon>Brucella/Ochrobactrum group</taxon>
        <taxon>Brucella</taxon>
    </lineage>
</organism>
<evidence type="ECO:0000256" key="1">
    <source>
        <dbReference type="ARBA" id="ARBA00000971"/>
    </source>
</evidence>
<feature type="domain" description="PpiC" evidence="9">
    <location>
        <begin position="134"/>
        <end position="236"/>
    </location>
</feature>
<dbReference type="SUPFAM" id="SSF109998">
    <property type="entry name" value="Triger factor/SurA peptide-binding domain-like"/>
    <property type="match status" value="1"/>
</dbReference>
<accession>A0A916WCN2</accession>
<dbReference type="InterPro" id="IPR050245">
    <property type="entry name" value="PrsA_foldase"/>
</dbReference>
<dbReference type="PROSITE" id="PS50198">
    <property type="entry name" value="PPIC_PPIASE_2"/>
    <property type="match status" value="1"/>
</dbReference>
<dbReference type="InterPro" id="IPR046357">
    <property type="entry name" value="PPIase_dom_sf"/>
</dbReference>
<evidence type="ECO:0000256" key="5">
    <source>
        <dbReference type="ARBA" id="ARBA00023110"/>
    </source>
</evidence>
<evidence type="ECO:0000256" key="2">
    <source>
        <dbReference type="ARBA" id="ARBA00007656"/>
    </source>
</evidence>
<evidence type="ECO:0000259" key="9">
    <source>
        <dbReference type="PROSITE" id="PS50198"/>
    </source>
</evidence>
<dbReference type="PANTHER" id="PTHR47245:SF2">
    <property type="entry name" value="PEPTIDYL-PROLYL CIS-TRANS ISOMERASE HP_0175-RELATED"/>
    <property type="match status" value="1"/>
</dbReference>
<dbReference type="SUPFAM" id="SSF54534">
    <property type="entry name" value="FKBP-like"/>
    <property type="match status" value="1"/>
</dbReference>
<dbReference type="GO" id="GO:0003755">
    <property type="term" value="F:peptidyl-prolyl cis-trans isomerase activity"/>
    <property type="evidence" value="ECO:0007669"/>
    <property type="project" value="UniProtKB-KW"/>
</dbReference>
<comment type="catalytic activity">
    <reaction evidence="1">
        <text>[protein]-peptidylproline (omega=180) = [protein]-peptidylproline (omega=0)</text>
        <dbReference type="Rhea" id="RHEA:16237"/>
        <dbReference type="Rhea" id="RHEA-COMP:10747"/>
        <dbReference type="Rhea" id="RHEA-COMP:10748"/>
        <dbReference type="ChEBI" id="CHEBI:83833"/>
        <dbReference type="ChEBI" id="CHEBI:83834"/>
        <dbReference type="EC" id="5.2.1.8"/>
    </reaction>
</comment>
<evidence type="ECO:0000256" key="7">
    <source>
        <dbReference type="ARBA" id="ARBA00031484"/>
    </source>
</evidence>
<keyword evidence="11" id="KW-1185">Reference proteome</keyword>
<evidence type="ECO:0000313" key="10">
    <source>
        <dbReference type="EMBL" id="GGA86709.1"/>
    </source>
</evidence>
<dbReference type="Proteomes" id="UP000646478">
    <property type="component" value="Unassembled WGS sequence"/>
</dbReference>
<evidence type="ECO:0000313" key="11">
    <source>
        <dbReference type="Proteomes" id="UP000646478"/>
    </source>
</evidence>
<dbReference type="InterPro" id="IPR027304">
    <property type="entry name" value="Trigger_fact/SurA_dom_sf"/>
</dbReference>
<comment type="caution">
    <text evidence="10">The sequence shown here is derived from an EMBL/GenBank/DDBJ whole genome shotgun (WGS) entry which is preliminary data.</text>
</comment>
<dbReference type="InterPro" id="IPR023058">
    <property type="entry name" value="PPIase_PpiC_CS"/>
</dbReference>
<evidence type="ECO:0000256" key="6">
    <source>
        <dbReference type="ARBA" id="ARBA00030642"/>
    </source>
</evidence>
<dbReference type="Gene3D" id="3.10.50.40">
    <property type="match status" value="1"/>
</dbReference>
<evidence type="ECO:0000256" key="4">
    <source>
        <dbReference type="ARBA" id="ARBA00018370"/>
    </source>
</evidence>
<dbReference type="PROSITE" id="PS01096">
    <property type="entry name" value="PPIC_PPIASE_1"/>
    <property type="match status" value="1"/>
</dbReference>
<reference evidence="10" key="1">
    <citation type="journal article" date="2014" name="Int. J. Syst. Evol. Microbiol.">
        <title>Complete genome sequence of Corynebacterium casei LMG S-19264T (=DSM 44701T), isolated from a smear-ripened cheese.</title>
        <authorList>
            <consortium name="US DOE Joint Genome Institute (JGI-PGF)"/>
            <person name="Walter F."/>
            <person name="Albersmeier A."/>
            <person name="Kalinowski J."/>
            <person name="Ruckert C."/>
        </authorList>
    </citation>
    <scope>NUCLEOTIDE SEQUENCE</scope>
    <source>
        <strain evidence="10">CGMCC 1.15082</strain>
    </source>
</reference>
<dbReference type="EMBL" id="BMHH01000004">
    <property type="protein sequence ID" value="GGA86709.1"/>
    <property type="molecule type" value="Genomic_DNA"/>
</dbReference>
<comment type="similarity">
    <text evidence="2">Belongs to the PpiC/parvulin rotamase family.</text>
</comment>
<dbReference type="Pfam" id="PF00639">
    <property type="entry name" value="Rotamase"/>
    <property type="match status" value="1"/>
</dbReference>
<dbReference type="EC" id="5.2.1.8" evidence="3"/>
<evidence type="ECO:0000256" key="8">
    <source>
        <dbReference type="PROSITE-ProRule" id="PRU00278"/>
    </source>
</evidence>
<reference evidence="10" key="2">
    <citation type="submission" date="2020-09" db="EMBL/GenBank/DDBJ databases">
        <authorList>
            <person name="Sun Q."/>
            <person name="Zhou Y."/>
        </authorList>
    </citation>
    <scope>NUCLEOTIDE SEQUENCE</scope>
    <source>
        <strain evidence="10">CGMCC 1.15082</strain>
    </source>
</reference>